<evidence type="ECO:0000313" key="4">
    <source>
        <dbReference type="EMBL" id="KAJ6635889.1"/>
    </source>
</evidence>
<comment type="caution">
    <text evidence="4">The sequence shown here is derived from an EMBL/GenBank/DDBJ whole genome shotgun (WGS) entry which is preliminary data.</text>
</comment>
<comment type="cofactor">
    <cofactor evidence="1 2">
        <name>Zn(2+)</name>
        <dbReference type="ChEBI" id="CHEBI:29105"/>
    </cofactor>
    <text evidence="1 2">Binds 1 zinc ion per subunit.</text>
</comment>
<dbReference type="InterPro" id="IPR034035">
    <property type="entry name" value="Astacin-like_dom"/>
</dbReference>
<feature type="binding site" evidence="1">
    <location>
        <position position="149"/>
    </location>
    <ligand>
        <name>Zn(2+)</name>
        <dbReference type="ChEBI" id="CHEBI:29105"/>
        <note>catalytic</note>
    </ligand>
</feature>
<accession>A0A9Q0MQP7</accession>
<comment type="caution">
    <text evidence="1">Lacks conserved residue(s) required for the propagation of feature annotation.</text>
</comment>
<dbReference type="EC" id="3.4.24.-" evidence="2"/>
<dbReference type="Gene3D" id="3.40.390.10">
    <property type="entry name" value="Collagenase (Catalytic Domain)"/>
    <property type="match status" value="1"/>
</dbReference>
<feature type="chain" id="PRO_5040541207" description="Metalloendopeptidase" evidence="2">
    <location>
        <begin position="25"/>
        <end position="255"/>
    </location>
</feature>
<organism evidence="4 5">
    <name type="scientific">Pseudolycoriella hygida</name>
    <dbReference type="NCBI Taxonomy" id="35572"/>
    <lineage>
        <taxon>Eukaryota</taxon>
        <taxon>Metazoa</taxon>
        <taxon>Ecdysozoa</taxon>
        <taxon>Arthropoda</taxon>
        <taxon>Hexapoda</taxon>
        <taxon>Insecta</taxon>
        <taxon>Pterygota</taxon>
        <taxon>Neoptera</taxon>
        <taxon>Endopterygota</taxon>
        <taxon>Diptera</taxon>
        <taxon>Nematocera</taxon>
        <taxon>Sciaroidea</taxon>
        <taxon>Sciaridae</taxon>
        <taxon>Pseudolycoriella</taxon>
    </lineage>
</organism>
<dbReference type="SMART" id="SM00235">
    <property type="entry name" value="ZnMc"/>
    <property type="match status" value="1"/>
</dbReference>
<dbReference type="InterPro" id="IPR006026">
    <property type="entry name" value="Peptidase_Metallo"/>
</dbReference>
<feature type="signal peptide" evidence="2">
    <location>
        <begin position="1"/>
        <end position="24"/>
    </location>
</feature>
<feature type="binding site" evidence="1">
    <location>
        <position position="145"/>
    </location>
    <ligand>
        <name>Zn(2+)</name>
        <dbReference type="ChEBI" id="CHEBI:29105"/>
        <note>catalytic</note>
    </ligand>
</feature>
<dbReference type="Pfam" id="PF01400">
    <property type="entry name" value="Astacin"/>
    <property type="match status" value="1"/>
</dbReference>
<keyword evidence="5" id="KW-1185">Reference proteome</keyword>
<dbReference type="PRINTS" id="PR00480">
    <property type="entry name" value="ASTACIN"/>
</dbReference>
<keyword evidence="1 2" id="KW-0645">Protease</keyword>
<proteinExistence type="predicted"/>
<feature type="binding site" evidence="1">
    <location>
        <position position="155"/>
    </location>
    <ligand>
        <name>Zn(2+)</name>
        <dbReference type="ChEBI" id="CHEBI:29105"/>
        <note>catalytic</note>
    </ligand>
</feature>
<reference evidence="4" key="1">
    <citation type="submission" date="2022-07" db="EMBL/GenBank/DDBJ databases">
        <authorList>
            <person name="Trinca V."/>
            <person name="Uliana J.V.C."/>
            <person name="Torres T.T."/>
            <person name="Ward R.J."/>
            <person name="Monesi N."/>
        </authorList>
    </citation>
    <scope>NUCLEOTIDE SEQUENCE</scope>
    <source>
        <strain evidence="4">HSMRA1968</strain>
        <tissue evidence="4">Whole embryos</tissue>
    </source>
</reference>
<dbReference type="PROSITE" id="PS51864">
    <property type="entry name" value="ASTACIN"/>
    <property type="match status" value="1"/>
</dbReference>
<protein>
    <recommendedName>
        <fullName evidence="2">Metalloendopeptidase</fullName>
        <ecNumber evidence="2">3.4.24.-</ecNumber>
    </recommendedName>
</protein>
<feature type="active site" evidence="1">
    <location>
        <position position="146"/>
    </location>
</feature>
<dbReference type="SUPFAM" id="SSF55486">
    <property type="entry name" value="Metalloproteases ('zincins'), catalytic domain"/>
    <property type="match status" value="1"/>
</dbReference>
<keyword evidence="1 2" id="KW-0862">Zinc</keyword>
<gene>
    <name evidence="4" type="primary">nas-15</name>
    <name evidence="4" type="ORF">Bhyg_14475</name>
</gene>
<dbReference type="GO" id="GO:0004222">
    <property type="term" value="F:metalloendopeptidase activity"/>
    <property type="evidence" value="ECO:0007669"/>
    <property type="project" value="UniProtKB-UniRule"/>
</dbReference>
<dbReference type="AlphaFoldDB" id="A0A9Q0MQP7"/>
<dbReference type="Proteomes" id="UP001151699">
    <property type="component" value="Chromosome C"/>
</dbReference>
<dbReference type="GO" id="GO:0006508">
    <property type="term" value="P:proteolysis"/>
    <property type="evidence" value="ECO:0007669"/>
    <property type="project" value="UniProtKB-KW"/>
</dbReference>
<evidence type="ECO:0000259" key="3">
    <source>
        <dbReference type="PROSITE" id="PS51864"/>
    </source>
</evidence>
<dbReference type="InterPro" id="IPR001506">
    <property type="entry name" value="Peptidase_M12A"/>
</dbReference>
<dbReference type="GO" id="GO:0008270">
    <property type="term" value="F:zinc ion binding"/>
    <property type="evidence" value="ECO:0007669"/>
    <property type="project" value="UniProtKB-UniRule"/>
</dbReference>
<evidence type="ECO:0000256" key="2">
    <source>
        <dbReference type="RuleBase" id="RU361183"/>
    </source>
</evidence>
<dbReference type="PANTHER" id="PTHR10127:SF873">
    <property type="entry name" value="METALLOENDOPEPTIDASE"/>
    <property type="match status" value="1"/>
</dbReference>
<feature type="domain" description="Peptidase M12A" evidence="3">
    <location>
        <begin position="44"/>
        <end position="253"/>
    </location>
</feature>
<keyword evidence="2" id="KW-0732">Signal</keyword>
<evidence type="ECO:0000256" key="1">
    <source>
        <dbReference type="PROSITE-ProRule" id="PRU01211"/>
    </source>
</evidence>
<dbReference type="PANTHER" id="PTHR10127">
    <property type="entry name" value="DISCOIDIN, CUB, EGF, LAMININ , AND ZINC METALLOPROTEASE DOMAIN CONTAINING"/>
    <property type="match status" value="1"/>
</dbReference>
<dbReference type="InterPro" id="IPR024079">
    <property type="entry name" value="MetalloPept_cat_dom_sf"/>
</dbReference>
<keyword evidence="1 2" id="KW-0482">Metalloprotease</keyword>
<dbReference type="OrthoDB" id="431034at2759"/>
<dbReference type="CDD" id="cd04280">
    <property type="entry name" value="ZnMc_astacin_like"/>
    <property type="match status" value="1"/>
</dbReference>
<sequence>MAFKSKFCVQFLGILCIFCEYLLAAPAVSQLDYQPIQNDDIKRNVAGSRHFWFDRRFRWSYGMIPYVLSSEYTSSEIEIIESAMRHWESKTCVRFVPRQPTDSSYVEITPDDGTPSYCYSYVGRQGGRQIMKMFGECMRNGAMLHELGHVVGFNHEHQRPDRDDYILIHFENINPAFHFAFDRFSHGVVDTMGTRYDFSSVMHYPFFAFTDVYDEARPAMTLKDGSIDAIYREAEYLSDIDVHKTQLYYQNCIVS</sequence>
<keyword evidence="1 2" id="KW-0378">Hydrolase</keyword>
<name>A0A9Q0MQP7_9DIPT</name>
<dbReference type="EMBL" id="WJQU01000004">
    <property type="protein sequence ID" value="KAJ6635889.1"/>
    <property type="molecule type" value="Genomic_DNA"/>
</dbReference>
<keyword evidence="1 2" id="KW-0479">Metal-binding</keyword>
<evidence type="ECO:0000313" key="5">
    <source>
        <dbReference type="Proteomes" id="UP001151699"/>
    </source>
</evidence>